<evidence type="ECO:0000256" key="3">
    <source>
        <dbReference type="ARBA" id="ARBA00023015"/>
    </source>
</evidence>
<name>A0A927C6D7_9BACL</name>
<dbReference type="RefSeq" id="WP_190926882.1">
    <property type="nucleotide sequence ID" value="NZ_JACXJA010000009.1"/>
</dbReference>
<dbReference type="Pfam" id="PF13416">
    <property type="entry name" value="SBP_bac_8"/>
    <property type="match status" value="1"/>
</dbReference>
<evidence type="ECO:0000256" key="1">
    <source>
        <dbReference type="ARBA" id="ARBA00022475"/>
    </source>
</evidence>
<reference evidence="10" key="1">
    <citation type="submission" date="2020-09" db="EMBL/GenBank/DDBJ databases">
        <title>A novel bacterium of genus Paenibacillus, isolated from South China Sea.</title>
        <authorList>
            <person name="Huang H."/>
            <person name="Mo K."/>
            <person name="Hu Y."/>
        </authorList>
    </citation>
    <scope>NUCLEOTIDE SEQUENCE</scope>
    <source>
        <strain evidence="10">IB182363</strain>
    </source>
</reference>
<gene>
    <name evidence="10" type="ORF">IDH45_09410</name>
</gene>
<protein>
    <submittedName>
        <fullName evidence="10">Extracellular solute-binding protein</fullName>
    </submittedName>
</protein>
<dbReference type="AlphaFoldDB" id="A0A927C6D7"/>
<dbReference type="PANTHER" id="PTHR43649:SF33">
    <property type="entry name" value="POLYGALACTURONAN_RHAMNOGALACTURONAN-BINDING PROTEIN YTCQ"/>
    <property type="match status" value="1"/>
</dbReference>
<evidence type="ECO:0000256" key="6">
    <source>
        <dbReference type="ARBA" id="ARBA00023139"/>
    </source>
</evidence>
<feature type="domain" description="HTH gntR-type" evidence="9">
    <location>
        <begin position="19"/>
        <end position="87"/>
    </location>
</feature>
<dbReference type="SUPFAM" id="SSF46785">
    <property type="entry name" value="Winged helix' DNA-binding domain"/>
    <property type="match status" value="1"/>
</dbReference>
<organism evidence="10 11">
    <name type="scientific">Paenibacillus oceani</name>
    <dbReference type="NCBI Taxonomy" id="2772510"/>
    <lineage>
        <taxon>Bacteria</taxon>
        <taxon>Bacillati</taxon>
        <taxon>Bacillota</taxon>
        <taxon>Bacilli</taxon>
        <taxon>Bacillales</taxon>
        <taxon>Paenibacillaceae</taxon>
        <taxon>Paenibacillus</taxon>
    </lineage>
</organism>
<keyword evidence="6" id="KW-0564">Palmitate</keyword>
<keyword evidence="4" id="KW-0238">DNA-binding</keyword>
<sequence>MYIRKEGELLNRPSKERFQYQLDNVIATLRQEIIDGTYAPQSYLPSEMALSKRFQFSNKSIRKGLEVLEEAGFIRKIPRVGNQVQPLHPHTTLRFNCSRTILRDLQLEKLIDDFHQLYPRIQIETVAYYRPVSEVLSSEHSEMDLISVNNHQFQELVKQDLAETFAPLPEPEETHPLLLEPFRDGGTLRAQPLVFGPVVLCYNKAHFEECGIPEPDGSWTWDQLFHSATALSNGAGRYGFGFHAISENRWPIFLLQSGIRSEWEAPWESEALRRKLAHNMSICKNILHNRAMSPLYLSQDDKEINRLFREGKISMLLASFPQLKDFLESGLDFDVSPVPFQYDPATLFFPLAPPSTGILSIRKRHCLFCSIWRRREPRRSSRRIRSAFRAAGGCGNGPLRAVRRDRTAMRCSGKSCLRSGRITSCFFRNPFALGC</sequence>
<dbReference type="Gene3D" id="3.40.190.10">
    <property type="entry name" value="Periplasmic binding protein-like II"/>
    <property type="match status" value="1"/>
</dbReference>
<evidence type="ECO:0000256" key="2">
    <source>
        <dbReference type="ARBA" id="ARBA00022729"/>
    </source>
</evidence>
<evidence type="ECO:0000256" key="4">
    <source>
        <dbReference type="ARBA" id="ARBA00023125"/>
    </source>
</evidence>
<dbReference type="PROSITE" id="PS50949">
    <property type="entry name" value="HTH_GNTR"/>
    <property type="match status" value="1"/>
</dbReference>
<dbReference type="SMART" id="SM00345">
    <property type="entry name" value="HTH_GNTR"/>
    <property type="match status" value="1"/>
</dbReference>
<dbReference type="GO" id="GO:0003677">
    <property type="term" value="F:DNA binding"/>
    <property type="evidence" value="ECO:0007669"/>
    <property type="project" value="UniProtKB-KW"/>
</dbReference>
<evidence type="ECO:0000313" key="10">
    <source>
        <dbReference type="EMBL" id="MBD2862199.1"/>
    </source>
</evidence>
<dbReference type="InterPro" id="IPR050490">
    <property type="entry name" value="Bact_solute-bd_prot1"/>
</dbReference>
<dbReference type="SUPFAM" id="SSF53850">
    <property type="entry name" value="Periplasmic binding protein-like II"/>
    <property type="match status" value="1"/>
</dbReference>
<dbReference type="InterPro" id="IPR006059">
    <property type="entry name" value="SBP"/>
</dbReference>
<comment type="caution">
    <text evidence="10">The sequence shown here is derived from an EMBL/GenBank/DDBJ whole genome shotgun (WGS) entry which is preliminary data.</text>
</comment>
<dbReference type="InterPro" id="IPR036390">
    <property type="entry name" value="WH_DNA-bd_sf"/>
</dbReference>
<evidence type="ECO:0000259" key="9">
    <source>
        <dbReference type="PROSITE" id="PS50949"/>
    </source>
</evidence>
<keyword evidence="2" id="KW-0732">Signal</keyword>
<keyword evidence="11" id="KW-1185">Reference proteome</keyword>
<keyword evidence="1" id="KW-1003">Cell membrane</keyword>
<dbReference type="Proteomes" id="UP000639396">
    <property type="component" value="Unassembled WGS sequence"/>
</dbReference>
<keyword evidence="3" id="KW-0805">Transcription regulation</keyword>
<evidence type="ECO:0000256" key="7">
    <source>
        <dbReference type="ARBA" id="ARBA00023163"/>
    </source>
</evidence>
<dbReference type="GO" id="GO:0003700">
    <property type="term" value="F:DNA-binding transcription factor activity"/>
    <property type="evidence" value="ECO:0007669"/>
    <property type="project" value="InterPro"/>
</dbReference>
<proteinExistence type="predicted"/>
<keyword evidence="8" id="KW-0449">Lipoprotein</keyword>
<evidence type="ECO:0000313" key="11">
    <source>
        <dbReference type="Proteomes" id="UP000639396"/>
    </source>
</evidence>
<dbReference type="EMBL" id="JACXJA010000009">
    <property type="protein sequence ID" value="MBD2862199.1"/>
    <property type="molecule type" value="Genomic_DNA"/>
</dbReference>
<dbReference type="Pfam" id="PF00392">
    <property type="entry name" value="GntR"/>
    <property type="match status" value="1"/>
</dbReference>
<evidence type="ECO:0000256" key="5">
    <source>
        <dbReference type="ARBA" id="ARBA00023136"/>
    </source>
</evidence>
<evidence type="ECO:0000256" key="8">
    <source>
        <dbReference type="ARBA" id="ARBA00023288"/>
    </source>
</evidence>
<dbReference type="InterPro" id="IPR000524">
    <property type="entry name" value="Tscrpt_reg_HTH_GntR"/>
</dbReference>
<accession>A0A927C6D7</accession>
<dbReference type="PANTHER" id="PTHR43649">
    <property type="entry name" value="ARABINOSE-BINDING PROTEIN-RELATED"/>
    <property type="match status" value="1"/>
</dbReference>
<dbReference type="InterPro" id="IPR036388">
    <property type="entry name" value="WH-like_DNA-bd_sf"/>
</dbReference>
<dbReference type="Gene3D" id="1.10.10.10">
    <property type="entry name" value="Winged helix-like DNA-binding domain superfamily/Winged helix DNA-binding domain"/>
    <property type="match status" value="1"/>
</dbReference>
<keyword evidence="7" id="KW-0804">Transcription</keyword>
<keyword evidence="5" id="KW-0472">Membrane</keyword>